<dbReference type="InterPro" id="IPR016186">
    <property type="entry name" value="C-type_lectin-like/link_sf"/>
</dbReference>
<evidence type="ECO:0000256" key="1">
    <source>
        <dbReference type="SAM" id="SignalP"/>
    </source>
</evidence>
<dbReference type="AlphaFoldDB" id="A0A8B6FB20"/>
<sequence>MAYLGRLISVAMDHTILLTSLTVLFFVSVSCACPSGFTTHENNCYVLLPVPTTWAEALRLCDAVKAKLAWIENGAENTFIVQMLKKTNTTGHSTEVWLGGTDMLLEGMWMWADDMELIEYTNWFPNEPNNAGNNQHCLGMMVNHDFKWDDYSCSLTNYPLCKRMQDDGEQSVIG</sequence>
<keyword evidence="4" id="KW-1185">Reference proteome</keyword>
<dbReference type="Pfam" id="PF00059">
    <property type="entry name" value="Lectin_C"/>
    <property type="match status" value="1"/>
</dbReference>
<dbReference type="PROSITE" id="PS51257">
    <property type="entry name" value="PROKAR_LIPOPROTEIN"/>
    <property type="match status" value="1"/>
</dbReference>
<dbReference type="EMBL" id="UYJE01006443">
    <property type="protein sequence ID" value="VDI45960.1"/>
    <property type="molecule type" value="Genomic_DNA"/>
</dbReference>
<dbReference type="InterPro" id="IPR016187">
    <property type="entry name" value="CTDL_fold"/>
</dbReference>
<dbReference type="Proteomes" id="UP000596742">
    <property type="component" value="Unassembled WGS sequence"/>
</dbReference>
<dbReference type="PANTHER" id="PTHR22803">
    <property type="entry name" value="MANNOSE, PHOSPHOLIPASE, LECTIN RECEPTOR RELATED"/>
    <property type="match status" value="1"/>
</dbReference>
<accession>A0A8B6FB20</accession>
<dbReference type="OrthoDB" id="6141373at2759"/>
<dbReference type="InterPro" id="IPR001304">
    <property type="entry name" value="C-type_lectin-like"/>
</dbReference>
<dbReference type="InterPro" id="IPR050111">
    <property type="entry name" value="C-type_lectin/snaclec_domain"/>
</dbReference>
<evidence type="ECO:0000259" key="2">
    <source>
        <dbReference type="PROSITE" id="PS50041"/>
    </source>
</evidence>
<protein>
    <recommendedName>
        <fullName evidence="2">C-type lectin domain-containing protein</fullName>
    </recommendedName>
</protein>
<feature type="signal peptide" evidence="1">
    <location>
        <begin position="1"/>
        <end position="32"/>
    </location>
</feature>
<dbReference type="SMART" id="SM00034">
    <property type="entry name" value="CLECT"/>
    <property type="match status" value="1"/>
</dbReference>
<reference evidence="3" key="1">
    <citation type="submission" date="2018-11" db="EMBL/GenBank/DDBJ databases">
        <authorList>
            <person name="Alioto T."/>
            <person name="Alioto T."/>
        </authorList>
    </citation>
    <scope>NUCLEOTIDE SEQUENCE</scope>
</reference>
<dbReference type="CDD" id="cd00037">
    <property type="entry name" value="CLECT"/>
    <property type="match status" value="1"/>
</dbReference>
<dbReference type="SUPFAM" id="SSF56436">
    <property type="entry name" value="C-type lectin-like"/>
    <property type="match status" value="1"/>
</dbReference>
<keyword evidence="1" id="KW-0732">Signal</keyword>
<gene>
    <name evidence="3" type="ORF">MGAL_10B043278</name>
</gene>
<proteinExistence type="predicted"/>
<comment type="caution">
    <text evidence="3">The sequence shown here is derived from an EMBL/GenBank/DDBJ whole genome shotgun (WGS) entry which is preliminary data.</text>
</comment>
<organism evidence="3 4">
    <name type="scientific">Mytilus galloprovincialis</name>
    <name type="common">Mediterranean mussel</name>
    <dbReference type="NCBI Taxonomy" id="29158"/>
    <lineage>
        <taxon>Eukaryota</taxon>
        <taxon>Metazoa</taxon>
        <taxon>Spiralia</taxon>
        <taxon>Lophotrochozoa</taxon>
        <taxon>Mollusca</taxon>
        <taxon>Bivalvia</taxon>
        <taxon>Autobranchia</taxon>
        <taxon>Pteriomorphia</taxon>
        <taxon>Mytilida</taxon>
        <taxon>Mytiloidea</taxon>
        <taxon>Mytilidae</taxon>
        <taxon>Mytilinae</taxon>
        <taxon>Mytilus</taxon>
    </lineage>
</organism>
<name>A0A8B6FB20_MYTGA</name>
<feature type="domain" description="C-type lectin" evidence="2">
    <location>
        <begin position="40"/>
        <end position="162"/>
    </location>
</feature>
<feature type="chain" id="PRO_5032650175" description="C-type lectin domain-containing protein" evidence="1">
    <location>
        <begin position="33"/>
        <end position="174"/>
    </location>
</feature>
<evidence type="ECO:0000313" key="4">
    <source>
        <dbReference type="Proteomes" id="UP000596742"/>
    </source>
</evidence>
<evidence type="ECO:0000313" key="3">
    <source>
        <dbReference type="EMBL" id="VDI45960.1"/>
    </source>
</evidence>
<dbReference type="Gene3D" id="3.10.100.10">
    <property type="entry name" value="Mannose-Binding Protein A, subunit A"/>
    <property type="match status" value="1"/>
</dbReference>
<dbReference type="PROSITE" id="PS50041">
    <property type="entry name" value="C_TYPE_LECTIN_2"/>
    <property type="match status" value="1"/>
</dbReference>